<dbReference type="InterPro" id="IPR051011">
    <property type="entry name" value="Metal_resp_trans_reg"/>
</dbReference>
<dbReference type="NCBIfam" id="NF033788">
    <property type="entry name" value="HTH_metalloreg"/>
    <property type="match status" value="1"/>
</dbReference>
<dbReference type="GO" id="GO:0003677">
    <property type="term" value="F:DNA binding"/>
    <property type="evidence" value="ECO:0007669"/>
    <property type="project" value="UniProtKB-KW"/>
</dbReference>
<comment type="caution">
    <text evidence="5">The sequence shown here is derived from an EMBL/GenBank/DDBJ whole genome shotgun (WGS) entry which is preliminary data.</text>
</comment>
<evidence type="ECO:0000259" key="4">
    <source>
        <dbReference type="PROSITE" id="PS50987"/>
    </source>
</evidence>
<dbReference type="PROSITE" id="PS50987">
    <property type="entry name" value="HTH_ARSR_2"/>
    <property type="match status" value="1"/>
</dbReference>
<dbReference type="PRINTS" id="PR00778">
    <property type="entry name" value="HTHARSR"/>
</dbReference>
<evidence type="ECO:0000256" key="3">
    <source>
        <dbReference type="ARBA" id="ARBA00023163"/>
    </source>
</evidence>
<dbReference type="AlphaFoldDB" id="A0A8S8X928"/>
<keyword evidence="2" id="KW-0238">DNA-binding</keyword>
<keyword evidence="1" id="KW-0805">Transcription regulation</keyword>
<dbReference type="InterPro" id="IPR036388">
    <property type="entry name" value="WH-like_DNA-bd_sf"/>
</dbReference>
<dbReference type="GO" id="GO:0003700">
    <property type="term" value="F:DNA-binding transcription factor activity"/>
    <property type="evidence" value="ECO:0007669"/>
    <property type="project" value="InterPro"/>
</dbReference>
<gene>
    <name evidence="5" type="ORF">TMPK1_00520</name>
</gene>
<organism evidence="5 6">
    <name type="scientific">Roseiterribacter gracilis</name>
    <dbReference type="NCBI Taxonomy" id="2812848"/>
    <lineage>
        <taxon>Bacteria</taxon>
        <taxon>Pseudomonadati</taxon>
        <taxon>Pseudomonadota</taxon>
        <taxon>Alphaproteobacteria</taxon>
        <taxon>Rhodospirillales</taxon>
        <taxon>Roseiterribacteraceae</taxon>
        <taxon>Roseiterribacter</taxon>
    </lineage>
</organism>
<feature type="domain" description="HTH arsR-type" evidence="4">
    <location>
        <begin position="1"/>
        <end position="95"/>
    </location>
</feature>
<reference evidence="5" key="1">
    <citation type="submission" date="2021-02" db="EMBL/GenBank/DDBJ databases">
        <title>Genome sequence of Rhodospirillales sp. strain TMPK1 isolated from soil.</title>
        <authorList>
            <person name="Nakai R."/>
            <person name="Kusada H."/>
            <person name="Tamaki H."/>
        </authorList>
    </citation>
    <scope>NUCLEOTIDE SEQUENCE</scope>
    <source>
        <strain evidence="5">TMPK1</strain>
    </source>
</reference>
<evidence type="ECO:0000313" key="5">
    <source>
        <dbReference type="EMBL" id="GIL37815.1"/>
    </source>
</evidence>
<sequence>METADAVTALGALAQETRLDVFRTLVKAGPSGLAAGEIAAHLGVAPSTLSFHLAHLERAGLLRSTRQQRSIVYAADFDGTRALLTFLTEDCCNGHPEICGDLGRAASCSSPKKSTRKAKETTR</sequence>
<name>A0A8S8X928_9PROT</name>
<dbReference type="Proteomes" id="UP000681075">
    <property type="component" value="Unassembled WGS sequence"/>
</dbReference>
<evidence type="ECO:0000313" key="6">
    <source>
        <dbReference type="Proteomes" id="UP000681075"/>
    </source>
</evidence>
<dbReference type="Gene3D" id="1.10.10.10">
    <property type="entry name" value="Winged helix-like DNA-binding domain superfamily/Winged helix DNA-binding domain"/>
    <property type="match status" value="1"/>
</dbReference>
<dbReference type="RefSeq" id="WP_420240696.1">
    <property type="nucleotide sequence ID" value="NZ_BOPV01000001.1"/>
</dbReference>
<keyword evidence="3" id="KW-0804">Transcription</keyword>
<dbReference type="Pfam" id="PF12840">
    <property type="entry name" value="HTH_20"/>
    <property type="match status" value="1"/>
</dbReference>
<dbReference type="CDD" id="cd00090">
    <property type="entry name" value="HTH_ARSR"/>
    <property type="match status" value="1"/>
</dbReference>
<evidence type="ECO:0000256" key="1">
    <source>
        <dbReference type="ARBA" id="ARBA00023015"/>
    </source>
</evidence>
<dbReference type="InterPro" id="IPR011991">
    <property type="entry name" value="ArsR-like_HTH"/>
</dbReference>
<accession>A0A8S8X928</accession>
<dbReference type="SUPFAM" id="SSF46785">
    <property type="entry name" value="Winged helix' DNA-binding domain"/>
    <property type="match status" value="1"/>
</dbReference>
<keyword evidence="6" id="KW-1185">Reference proteome</keyword>
<proteinExistence type="predicted"/>
<evidence type="ECO:0000256" key="2">
    <source>
        <dbReference type="ARBA" id="ARBA00023125"/>
    </source>
</evidence>
<dbReference type="InterPro" id="IPR036390">
    <property type="entry name" value="WH_DNA-bd_sf"/>
</dbReference>
<dbReference type="EMBL" id="BOPV01000001">
    <property type="protein sequence ID" value="GIL37815.1"/>
    <property type="molecule type" value="Genomic_DNA"/>
</dbReference>
<dbReference type="PANTHER" id="PTHR43132:SF2">
    <property type="entry name" value="ARSENICAL RESISTANCE OPERON REPRESSOR ARSR-RELATED"/>
    <property type="match status" value="1"/>
</dbReference>
<dbReference type="PANTHER" id="PTHR43132">
    <property type="entry name" value="ARSENICAL RESISTANCE OPERON REPRESSOR ARSR-RELATED"/>
    <property type="match status" value="1"/>
</dbReference>
<dbReference type="SMART" id="SM00418">
    <property type="entry name" value="HTH_ARSR"/>
    <property type="match status" value="1"/>
</dbReference>
<dbReference type="InterPro" id="IPR001845">
    <property type="entry name" value="HTH_ArsR_DNA-bd_dom"/>
</dbReference>
<protein>
    <submittedName>
        <fullName evidence="5">Transcriptional regulator</fullName>
    </submittedName>
</protein>